<dbReference type="STRING" id="1184251.TCELL_1361"/>
<dbReference type="Pfam" id="PF24706">
    <property type="entry name" value="DUF7669"/>
    <property type="match status" value="1"/>
</dbReference>
<dbReference type="AlphaFoldDB" id="I3TG95"/>
<accession>I3TG95</accession>
<dbReference type="InterPro" id="IPR056086">
    <property type="entry name" value="DUF7669"/>
</dbReference>
<evidence type="ECO:0000313" key="3">
    <source>
        <dbReference type="Proteomes" id="UP000005270"/>
    </source>
</evidence>
<dbReference type="OrthoDB" id="18533at2157"/>
<feature type="domain" description="DUF7669" evidence="1">
    <location>
        <begin position="2"/>
        <end position="74"/>
    </location>
</feature>
<name>I3TG95_THEC1</name>
<proteinExistence type="predicted"/>
<sequence length="210" mass="24114">MLIKEASLELVKSGKNFFTRRDIIGIAKQKDPSRSDMSLDFEIDLVTVNSNSKDKYKDPEKLFLFRVDRGTYTLYDPEIHGPIEKYIELAKFSPARKQVIAQVIKDLEERGFEVSENKTSKPLLPDLTAWKDEKKIGVWVIDPSADRATQLKNLYLAIGSSMVDQSYDGYFIVMPQDLADKLSDRVKGVLESFNTKIIILREEKKYTLLI</sequence>
<evidence type="ECO:0000313" key="2">
    <source>
        <dbReference type="EMBL" id="AFK51783.1"/>
    </source>
</evidence>
<evidence type="ECO:0000259" key="1">
    <source>
        <dbReference type="Pfam" id="PF24706"/>
    </source>
</evidence>
<dbReference type="EMBL" id="CP003531">
    <property type="protein sequence ID" value="AFK51783.1"/>
    <property type="molecule type" value="Genomic_DNA"/>
</dbReference>
<dbReference type="HOGENOM" id="CLU_1227702_0_0_2"/>
<dbReference type="KEGG" id="thg:TCELL_1361"/>
<protein>
    <recommendedName>
        <fullName evidence="1">DUF7669 domain-containing protein</fullName>
    </recommendedName>
</protein>
<organism evidence="2 3">
    <name type="scientific">Thermogladius calderae (strain DSM 22663 / VKM B-2946 / 1633)</name>
    <dbReference type="NCBI Taxonomy" id="1184251"/>
    <lineage>
        <taxon>Archaea</taxon>
        <taxon>Thermoproteota</taxon>
        <taxon>Thermoprotei</taxon>
        <taxon>Desulfurococcales</taxon>
        <taxon>Desulfurococcaceae</taxon>
        <taxon>Thermogladius</taxon>
    </lineage>
</organism>
<dbReference type="eggNOG" id="arCOG08834">
    <property type="taxonomic scope" value="Archaea"/>
</dbReference>
<dbReference type="InParanoid" id="I3TG95"/>
<gene>
    <name evidence="2" type="ordered locus">TCELL_1361</name>
</gene>
<dbReference type="Proteomes" id="UP000005270">
    <property type="component" value="Chromosome"/>
</dbReference>
<keyword evidence="3" id="KW-1185">Reference proteome</keyword>
<reference evidence="2 3" key="1">
    <citation type="journal article" date="2012" name="J. Bacteriol.">
        <title>Complete genome sequence of the hyperthermophilic cellulolytic Crenarchaeon 'Thermogladius cellulolyticus' 1633.</title>
        <authorList>
            <person name="Mardanov A.V."/>
            <person name="Kochetkova T.V."/>
            <person name="Beletsky A.V."/>
            <person name="Bonch-Osmolovskaya E.A."/>
            <person name="Ravin N.V."/>
            <person name="Skryabin K.G."/>
        </authorList>
    </citation>
    <scope>NUCLEOTIDE SEQUENCE [LARGE SCALE GENOMIC DNA]</scope>
    <source>
        <strain evidence="3">DSM 22663 / VKM B-2946 / 1633</strain>
    </source>
</reference>